<dbReference type="Gene3D" id="3.40.190.10">
    <property type="entry name" value="Periplasmic binding protein-like II"/>
    <property type="match status" value="2"/>
</dbReference>
<proteinExistence type="predicted"/>
<dbReference type="RefSeq" id="WP_123271952.1">
    <property type="nucleotide sequence ID" value="NZ_RJJQ01000014.1"/>
</dbReference>
<feature type="signal peptide" evidence="1">
    <location>
        <begin position="1"/>
        <end position="19"/>
    </location>
</feature>
<dbReference type="Pfam" id="PF01547">
    <property type="entry name" value="SBP_bac_1"/>
    <property type="match status" value="1"/>
</dbReference>
<organism evidence="2 3">
    <name type="scientific">Flexivirga caeni</name>
    <dbReference type="NCBI Taxonomy" id="2294115"/>
    <lineage>
        <taxon>Bacteria</taxon>
        <taxon>Bacillati</taxon>
        <taxon>Actinomycetota</taxon>
        <taxon>Actinomycetes</taxon>
        <taxon>Micrococcales</taxon>
        <taxon>Dermacoccaceae</taxon>
        <taxon>Flexivirga</taxon>
    </lineage>
</organism>
<dbReference type="AlphaFoldDB" id="A0A3M9M8I8"/>
<dbReference type="PANTHER" id="PTHR43649:SF12">
    <property type="entry name" value="DIACETYLCHITOBIOSE BINDING PROTEIN DASA"/>
    <property type="match status" value="1"/>
</dbReference>
<dbReference type="InterPro" id="IPR050490">
    <property type="entry name" value="Bact_solute-bd_prot1"/>
</dbReference>
<evidence type="ECO:0000313" key="2">
    <source>
        <dbReference type="EMBL" id="RNI20858.1"/>
    </source>
</evidence>
<evidence type="ECO:0000256" key="1">
    <source>
        <dbReference type="SAM" id="SignalP"/>
    </source>
</evidence>
<name>A0A3M9M8I8_9MICO</name>
<dbReference type="OrthoDB" id="2510110at2"/>
<dbReference type="Proteomes" id="UP000271678">
    <property type="component" value="Unassembled WGS sequence"/>
</dbReference>
<accession>A0A3M9M8I8</accession>
<dbReference type="PROSITE" id="PS51257">
    <property type="entry name" value="PROKAR_LIPOPROTEIN"/>
    <property type="match status" value="1"/>
</dbReference>
<feature type="chain" id="PRO_5039444494" evidence="1">
    <location>
        <begin position="20"/>
        <end position="441"/>
    </location>
</feature>
<dbReference type="InterPro" id="IPR006059">
    <property type="entry name" value="SBP"/>
</dbReference>
<dbReference type="CDD" id="cd13585">
    <property type="entry name" value="PBP2_TMBP_like"/>
    <property type="match status" value="1"/>
</dbReference>
<keyword evidence="1" id="KW-0732">Signal</keyword>
<keyword evidence="3" id="KW-1185">Reference proteome</keyword>
<reference evidence="2 3" key="1">
    <citation type="submission" date="2018-11" db="EMBL/GenBank/DDBJ databases">
        <title>Draft genome of Simplicispira Flexivirga sp. BO-16.</title>
        <authorList>
            <person name="Im W.T."/>
        </authorList>
    </citation>
    <scope>NUCLEOTIDE SEQUENCE [LARGE SCALE GENOMIC DNA]</scope>
    <source>
        <strain evidence="2 3">BO-16</strain>
    </source>
</reference>
<dbReference type="PANTHER" id="PTHR43649">
    <property type="entry name" value="ARABINOSE-BINDING PROTEIN-RELATED"/>
    <property type="match status" value="1"/>
</dbReference>
<sequence length="441" mass="45712">MKRRLIPALAIVAMLAGTAACSGSSGSSGSGGSGGTGKGSGVTLTYWASNQASSIDGDKKVLGPELKKFEQQTGIKVNLQVIGWPDLLNKILAATSSGKGPDVLNIGNTWAPSLQATGAFLPFDSSALTAIGGKSKFVPASFATGGVAGKDPTSVPLYSLVYGLYYNKKMFADAGLKPPTTWEELQTDAKKLTDPSKGTYGMAMEGGSYTESVHFAFIFGQQQGADPFDSSGKPDFTSPGMVAGVKQYVDLMSDKVVNPSSVQYKNGPEAPGDFAKGKAAMLMSQNNADNTLVADGMKTSAYGVVAIPAPTGKKDIASFVAGINMSIFKNTKNKDAALKFVKFMTSEAEQKILDVPFAALPVVAGMTPNFTTNADEAKAFQGILATRAVPLPLVANESQFETNVGNAVNQLIAQAATGTPPTDSDIKAALQQAQDKMTPAG</sequence>
<protein>
    <submittedName>
        <fullName evidence="2">Sugar ABC transporter substrate-binding protein</fullName>
    </submittedName>
</protein>
<gene>
    <name evidence="2" type="ORF">EFY87_13210</name>
</gene>
<dbReference type="EMBL" id="RJJQ01000014">
    <property type="protein sequence ID" value="RNI20858.1"/>
    <property type="molecule type" value="Genomic_DNA"/>
</dbReference>
<evidence type="ECO:0000313" key="3">
    <source>
        <dbReference type="Proteomes" id="UP000271678"/>
    </source>
</evidence>
<comment type="caution">
    <text evidence="2">The sequence shown here is derived from an EMBL/GenBank/DDBJ whole genome shotgun (WGS) entry which is preliminary data.</text>
</comment>
<dbReference type="SUPFAM" id="SSF53850">
    <property type="entry name" value="Periplasmic binding protein-like II"/>
    <property type="match status" value="1"/>
</dbReference>